<evidence type="ECO:0000256" key="2">
    <source>
        <dbReference type="ARBA" id="ARBA00022448"/>
    </source>
</evidence>
<protein>
    <submittedName>
        <fullName evidence="7">Extracellular solute-binding protein family 5</fullName>
    </submittedName>
</protein>
<dbReference type="eggNOG" id="arCOG01534">
    <property type="taxonomic scope" value="Archaea"/>
</dbReference>
<evidence type="ECO:0000256" key="5">
    <source>
        <dbReference type="SAM" id="Phobius"/>
    </source>
</evidence>
<evidence type="ECO:0000256" key="1">
    <source>
        <dbReference type="ARBA" id="ARBA00005695"/>
    </source>
</evidence>
<accession>A8MCI8</accession>
<dbReference type="STRING" id="397948.Cmaq_0654"/>
<organism evidence="7 8">
    <name type="scientific">Caldivirga maquilingensis (strain ATCC 700844 / DSM 13496 / JCM 10307 / IC-167)</name>
    <dbReference type="NCBI Taxonomy" id="397948"/>
    <lineage>
        <taxon>Archaea</taxon>
        <taxon>Thermoproteota</taxon>
        <taxon>Thermoprotei</taxon>
        <taxon>Thermoproteales</taxon>
        <taxon>Thermoproteaceae</taxon>
        <taxon>Caldivirga</taxon>
    </lineage>
</organism>
<sequence length="810" mass="89991">MRIHKTYVLLIVASVMVLIALNIAYASSGYTIIYWNSYGTLTVPPGTPICNIWNPKALWSFINAWESLAYYNTYNGQWWPVLASNWTLFPQNDTIIIHLRRGLVWFNGSATMPFTAWDVYAEFYIGVKAFDWWYPYVNADGIRVINNYTLSIQLTAWSPTTILFMLTEPITTPWPYWEPVVKALKTMNSTYALTVYGPNNVTTWNPPCWSLAPYYFVAFYPGTATFVTQLEPPNILRQWYNIFPYEDWQYYPVIDYVQVLGNTQALTGLLSGKATWSSVALSLAQIGVVNKSGLLAYMVEEFGELGMAINPLGGYPFNTTQFRKALCYAVNLTAAIAVWGIGTYYPSYYPAPVFPTTIDTYPPSVKQFIIPCSYNTTKAAELLESIGMYKKGNQWYLPNGTPLTLTVITPSGFTDWATITEGWATQLSLFGIPTKVLALDTGTYWSSIFPSAQFEVANTLSSYGRGYYDPTGLAFQGPLEWIPWVTELGIYTWPFQWPNGTCTPVVIHLPPSANSSLVPANGTVVWCINSTLGYINLTNWFTLYDAATPGTHQYNELLKVLFAWYDYYVPIVPVGWKRAEVNIGPKNYLITWAYNVPNPMCEKYIPPWLRIELMPSDNSYIIGAEAYYYQVISSPVWEAFWGSGAPAGAVPPLIEAMVNGSLWIKHPDYAEFLGLTPSYLTDLNQLRYCLAQYFNITSEYVPSIITTSTTTTTTTTTTSTTTTSTTTTTPVTTSATTSTTTSTVTTTAVSTVVSTVTTTAVSTVTSTATTTAVSTVTVTKPVVSTALIAGIVIIVIVIAAVAAIIALRRR</sequence>
<dbReference type="InterPro" id="IPR000914">
    <property type="entry name" value="SBP_5_dom"/>
</dbReference>
<comment type="similarity">
    <text evidence="1">Belongs to the bacterial solute-binding protein 5 family.</text>
</comment>
<name>A8MCI8_CALMQ</name>
<dbReference type="OrthoDB" id="194307at2157"/>
<dbReference type="KEGG" id="cma:Cmaq_0654"/>
<feature type="transmembrane region" description="Helical" evidence="5">
    <location>
        <begin position="786"/>
        <end position="807"/>
    </location>
</feature>
<dbReference type="SUPFAM" id="SSF53850">
    <property type="entry name" value="Periplasmic binding protein-like II"/>
    <property type="match status" value="1"/>
</dbReference>
<dbReference type="GeneID" id="5709756"/>
<keyword evidence="2" id="KW-0813">Transport</keyword>
<dbReference type="InterPro" id="IPR039424">
    <property type="entry name" value="SBP_5"/>
</dbReference>
<dbReference type="Gene3D" id="3.10.105.10">
    <property type="entry name" value="Dipeptide-binding Protein, Domain 3"/>
    <property type="match status" value="1"/>
</dbReference>
<evidence type="ECO:0000313" key="7">
    <source>
        <dbReference type="EMBL" id="ABW01494.1"/>
    </source>
</evidence>
<evidence type="ECO:0000259" key="6">
    <source>
        <dbReference type="Pfam" id="PF00496"/>
    </source>
</evidence>
<dbReference type="Gene3D" id="3.40.190.10">
    <property type="entry name" value="Periplasmic binding protein-like II"/>
    <property type="match status" value="1"/>
</dbReference>
<proteinExistence type="inferred from homology"/>
<feature type="region of interest" description="Disordered" evidence="4">
    <location>
        <begin position="711"/>
        <end position="737"/>
    </location>
</feature>
<dbReference type="HOGENOM" id="CLU_355884_0_0_2"/>
<dbReference type="RefSeq" id="WP_012185714.1">
    <property type="nucleotide sequence ID" value="NC_009954.1"/>
</dbReference>
<dbReference type="Pfam" id="PF00496">
    <property type="entry name" value="SBP_bac_5"/>
    <property type="match status" value="1"/>
</dbReference>
<feature type="domain" description="Solute-binding protein family 5" evidence="6">
    <location>
        <begin position="80"/>
        <end position="470"/>
    </location>
</feature>
<dbReference type="PANTHER" id="PTHR30290:SF9">
    <property type="entry name" value="OLIGOPEPTIDE-BINDING PROTEIN APPA"/>
    <property type="match status" value="1"/>
</dbReference>
<dbReference type="PANTHER" id="PTHR30290">
    <property type="entry name" value="PERIPLASMIC BINDING COMPONENT OF ABC TRANSPORTER"/>
    <property type="match status" value="1"/>
</dbReference>
<dbReference type="CDD" id="cd08509">
    <property type="entry name" value="PBP2_TmCBP_oligosaccharides_like"/>
    <property type="match status" value="1"/>
</dbReference>
<evidence type="ECO:0000256" key="4">
    <source>
        <dbReference type="SAM" id="MobiDB-lite"/>
    </source>
</evidence>
<gene>
    <name evidence="7" type="ordered locus">Cmaq_0654</name>
</gene>
<keyword evidence="5" id="KW-0812">Transmembrane</keyword>
<dbReference type="AlphaFoldDB" id="A8MCI8"/>
<dbReference type="GO" id="GO:0015833">
    <property type="term" value="P:peptide transport"/>
    <property type="evidence" value="ECO:0007669"/>
    <property type="project" value="TreeGrafter"/>
</dbReference>
<dbReference type="EMBL" id="CP000852">
    <property type="protein sequence ID" value="ABW01494.1"/>
    <property type="molecule type" value="Genomic_DNA"/>
</dbReference>
<evidence type="ECO:0000313" key="8">
    <source>
        <dbReference type="Proteomes" id="UP000001137"/>
    </source>
</evidence>
<reference evidence="7 8" key="1">
    <citation type="submission" date="2007-10" db="EMBL/GenBank/DDBJ databases">
        <title>Complete sequence of Caldivirga maquilingensis IC-167.</title>
        <authorList>
            <consortium name="US DOE Joint Genome Institute"/>
            <person name="Copeland A."/>
            <person name="Lucas S."/>
            <person name="Lapidus A."/>
            <person name="Barry K."/>
            <person name="Glavina del Rio T."/>
            <person name="Dalin E."/>
            <person name="Tice H."/>
            <person name="Pitluck S."/>
            <person name="Saunders E."/>
            <person name="Brettin T."/>
            <person name="Bruce D."/>
            <person name="Detter J.C."/>
            <person name="Han C."/>
            <person name="Schmutz J."/>
            <person name="Larimer F."/>
            <person name="Land M."/>
            <person name="Hauser L."/>
            <person name="Kyrpides N."/>
            <person name="Ivanova N."/>
            <person name="Biddle J.F."/>
            <person name="Zhang Z."/>
            <person name="Fitz-Gibbon S.T."/>
            <person name="Lowe T.M."/>
            <person name="Saltikov C."/>
            <person name="House C.H."/>
            <person name="Richardson P."/>
        </authorList>
    </citation>
    <scope>NUCLEOTIDE SEQUENCE [LARGE SCALE GENOMIC DNA]</scope>
    <source>
        <strain evidence="8">ATCC 700844 / DSM 13496 / JCM 10307 / IC-167</strain>
    </source>
</reference>
<dbReference type="Proteomes" id="UP000001137">
    <property type="component" value="Chromosome"/>
</dbReference>
<keyword evidence="5" id="KW-1133">Transmembrane helix</keyword>
<keyword evidence="3" id="KW-0732">Signal</keyword>
<keyword evidence="8" id="KW-1185">Reference proteome</keyword>
<evidence type="ECO:0000256" key="3">
    <source>
        <dbReference type="ARBA" id="ARBA00022729"/>
    </source>
</evidence>
<keyword evidence="5" id="KW-0472">Membrane</keyword>
<dbReference type="GO" id="GO:1904680">
    <property type="term" value="F:peptide transmembrane transporter activity"/>
    <property type="evidence" value="ECO:0007669"/>
    <property type="project" value="TreeGrafter"/>
</dbReference>